<evidence type="ECO:0000259" key="4">
    <source>
        <dbReference type="Pfam" id="PF13336"/>
    </source>
</evidence>
<keyword evidence="6" id="KW-1185">Reference proteome</keyword>
<dbReference type="Proteomes" id="UP000070160">
    <property type="component" value="Unassembled WGS sequence"/>
</dbReference>
<dbReference type="Pfam" id="PF02550">
    <property type="entry name" value="AcetylCoA_hydro"/>
    <property type="match status" value="1"/>
</dbReference>
<evidence type="ECO:0000313" key="5">
    <source>
        <dbReference type="EMBL" id="KXB92341.1"/>
    </source>
</evidence>
<gene>
    <name evidence="5" type="ORF">HMPREF3182_00458</name>
</gene>
<protein>
    <submittedName>
        <fullName evidence="5">Putative butyryl-CoA:acetate CoA-transferase</fullName>
    </submittedName>
</protein>
<evidence type="ECO:0000259" key="3">
    <source>
        <dbReference type="Pfam" id="PF02550"/>
    </source>
</evidence>
<dbReference type="InterPro" id="IPR003702">
    <property type="entry name" value="ActCoA_hydro_N"/>
</dbReference>
<dbReference type="STRING" id="1588748.HMPREF3182_00458"/>
<dbReference type="SUPFAM" id="SSF100950">
    <property type="entry name" value="NagB/RpiA/CoA transferase-like"/>
    <property type="match status" value="2"/>
</dbReference>
<dbReference type="PATRIC" id="fig|1588748.3.peg.443"/>
<evidence type="ECO:0000256" key="1">
    <source>
        <dbReference type="ARBA" id="ARBA00009632"/>
    </source>
</evidence>
<comment type="similarity">
    <text evidence="1">Belongs to the acetyl-CoA hydrolase/transferase family.</text>
</comment>
<dbReference type="Gene3D" id="3.30.750.70">
    <property type="entry name" value="4-hydroxybutyrate coenzyme like domains"/>
    <property type="match status" value="1"/>
</dbReference>
<dbReference type="PANTHER" id="PTHR21432">
    <property type="entry name" value="ACETYL-COA HYDROLASE-RELATED"/>
    <property type="match status" value="1"/>
</dbReference>
<name>A0A134CJE4_9FIRM</name>
<proteinExistence type="inferred from homology"/>
<accession>A0A134CJE4</accession>
<dbReference type="InterPro" id="IPR038460">
    <property type="entry name" value="AcetylCoA_hyd_C_sf"/>
</dbReference>
<evidence type="ECO:0000256" key="2">
    <source>
        <dbReference type="ARBA" id="ARBA00022679"/>
    </source>
</evidence>
<dbReference type="Gene3D" id="3.40.1080.20">
    <property type="entry name" value="Acetyl-CoA hydrolase/transferase C-terminal domain"/>
    <property type="match status" value="1"/>
</dbReference>
<evidence type="ECO:0000313" key="6">
    <source>
        <dbReference type="Proteomes" id="UP000070160"/>
    </source>
</evidence>
<dbReference type="InterPro" id="IPR026888">
    <property type="entry name" value="AcetylCoA_hyd_C"/>
</dbReference>
<feature type="domain" description="Acetyl-CoA hydrolase/transferase C-terminal" evidence="4">
    <location>
        <begin position="283"/>
        <end position="436"/>
    </location>
</feature>
<feature type="domain" description="Acetyl-CoA hydrolase/transferase N-terminal" evidence="3">
    <location>
        <begin position="16"/>
        <end position="195"/>
    </location>
</feature>
<dbReference type="InterPro" id="IPR046433">
    <property type="entry name" value="ActCoA_hydro"/>
</dbReference>
<dbReference type="PANTHER" id="PTHR21432:SF20">
    <property type="entry name" value="ACETYL-COA HYDROLASE"/>
    <property type="match status" value="1"/>
</dbReference>
<dbReference type="Gene3D" id="3.40.1080.10">
    <property type="entry name" value="Glutaconate Coenzyme A-transferase"/>
    <property type="match status" value="1"/>
</dbReference>
<keyword evidence="2 5" id="KW-0808">Transferase</keyword>
<dbReference type="AlphaFoldDB" id="A0A134CJE4"/>
<dbReference type="EMBL" id="LSDT01000014">
    <property type="protein sequence ID" value="KXB92341.1"/>
    <property type="molecule type" value="Genomic_DNA"/>
</dbReference>
<organism evidence="5 6">
    <name type="scientific">Megasphaera hutchinsoni</name>
    <dbReference type="NCBI Taxonomy" id="1588748"/>
    <lineage>
        <taxon>Bacteria</taxon>
        <taxon>Bacillati</taxon>
        <taxon>Bacillota</taxon>
        <taxon>Negativicutes</taxon>
        <taxon>Veillonellales</taxon>
        <taxon>Veillonellaceae</taxon>
        <taxon>Megasphaera</taxon>
    </lineage>
</organism>
<comment type="caution">
    <text evidence="5">The sequence shown here is derived from an EMBL/GenBank/DDBJ whole genome shotgun (WGS) entry which is preliminary data.</text>
</comment>
<dbReference type="GO" id="GO:0006083">
    <property type="term" value="P:acetate metabolic process"/>
    <property type="evidence" value="ECO:0007669"/>
    <property type="project" value="InterPro"/>
</dbReference>
<dbReference type="Pfam" id="PF13336">
    <property type="entry name" value="AcetylCoA_hyd_C"/>
    <property type="match status" value="1"/>
</dbReference>
<sequence>MRLIFKKDVSNVQDWKEKYAGKIVSPAEAVSHVKSGDKIVFSHACGESQVLTEALVKQADRLKDVEIIHMVAMGAAKYCLPEMEGHFRHNALFVGATTREAVESGRADYTPCFFHEAPRLFTDGTIPVDVVMLQVSEPDENGICSLGISVDYTQAAASVATLKIAQINKNMPYTYGNGIHLDDLDYLVIKDEPIIELPPPKIGEIEQRIGEHVASLIQDGDTLQLGIGAIPDAVLSFLGDKKDLGIHSEMFSDGVVDLAEKGVITNRKKSLDPGKFLSCFLMGTKKLYNFIDHNPDVIIRPVDYTNDPFVISQIDNIISINSAMQVDLMGQVNAEMIGLRQFSGVGGQVDFVRGAARAKGGKAIIAMPSTTGKTKKISKIVPLLDRGAAVTTSRNDVDYIVTEFGIAALHGKTLRQRAKALIAIAHPDFRASLEEEFNARFGL</sequence>
<reference evidence="6" key="1">
    <citation type="submission" date="2016-01" db="EMBL/GenBank/DDBJ databases">
        <authorList>
            <person name="Mitreva M."/>
            <person name="Pepin K.H."/>
            <person name="Mihindukulasuriya K.A."/>
            <person name="Fulton R."/>
            <person name="Fronick C."/>
            <person name="O'Laughlin M."/>
            <person name="Miner T."/>
            <person name="Herter B."/>
            <person name="Rosa B.A."/>
            <person name="Cordes M."/>
            <person name="Tomlinson C."/>
            <person name="Wollam A."/>
            <person name="Palsikar V.B."/>
            <person name="Mardis E.R."/>
            <person name="Wilson R.K."/>
        </authorList>
    </citation>
    <scope>NUCLEOTIDE SEQUENCE [LARGE SCALE GENOMIC DNA]</scope>
    <source>
        <strain evidence="6">KA00182</strain>
    </source>
</reference>
<dbReference type="GO" id="GO:0008775">
    <property type="term" value="F:acetate CoA-transferase activity"/>
    <property type="evidence" value="ECO:0007669"/>
    <property type="project" value="InterPro"/>
</dbReference>
<dbReference type="InterPro" id="IPR037171">
    <property type="entry name" value="NagB/RpiA_transferase-like"/>
</dbReference>